<dbReference type="Gene3D" id="2.40.10.10">
    <property type="entry name" value="Trypsin-like serine proteases"/>
    <property type="match status" value="2"/>
</dbReference>
<dbReference type="InterPro" id="IPR001254">
    <property type="entry name" value="Trypsin_dom"/>
</dbReference>
<evidence type="ECO:0000313" key="7">
    <source>
        <dbReference type="EMBL" id="VEU35091.1"/>
    </source>
</evidence>
<dbReference type="Pfam" id="PF00089">
    <property type="entry name" value="Trypsin"/>
    <property type="match status" value="1"/>
</dbReference>
<reference evidence="7 8" key="1">
    <citation type="submission" date="2019-01" db="EMBL/GenBank/DDBJ databases">
        <authorList>
            <person name="Ferrante I. M."/>
        </authorList>
    </citation>
    <scope>NUCLEOTIDE SEQUENCE [LARGE SCALE GENOMIC DNA]</scope>
    <source>
        <strain evidence="7 8">B856</strain>
    </source>
</reference>
<feature type="domain" description="Peptidase S1" evidence="6">
    <location>
        <begin position="142"/>
        <end position="432"/>
    </location>
</feature>
<feature type="region of interest" description="Disordered" evidence="5">
    <location>
        <begin position="58"/>
        <end position="82"/>
    </location>
</feature>
<dbReference type="OrthoDB" id="48365at2759"/>
<protein>
    <recommendedName>
        <fullName evidence="6">Peptidase S1 domain-containing protein</fullName>
    </recommendedName>
</protein>
<dbReference type="InterPro" id="IPR043504">
    <property type="entry name" value="Peptidase_S1_PA_chymotrypsin"/>
</dbReference>
<gene>
    <name evidence="7" type="ORF">PSNMU_V1.4_AUG-EV-PASAV3_0018360</name>
</gene>
<dbReference type="FunFam" id="2.40.10.10:FF:000002">
    <property type="entry name" value="Transmembrane protease serine"/>
    <property type="match status" value="1"/>
</dbReference>
<comment type="similarity">
    <text evidence="1">Belongs to the peptidase S1 family.</text>
</comment>
<dbReference type="GO" id="GO:0006508">
    <property type="term" value="P:proteolysis"/>
    <property type="evidence" value="ECO:0007669"/>
    <property type="project" value="InterPro"/>
</dbReference>
<dbReference type="PROSITE" id="PS00134">
    <property type="entry name" value="TRYPSIN_HIS"/>
    <property type="match status" value="1"/>
</dbReference>
<dbReference type="SUPFAM" id="SSF50494">
    <property type="entry name" value="Trypsin-like serine proteases"/>
    <property type="match status" value="1"/>
</dbReference>
<dbReference type="PANTHER" id="PTHR24276">
    <property type="entry name" value="POLYSERASE-RELATED"/>
    <property type="match status" value="1"/>
</dbReference>
<dbReference type="PANTHER" id="PTHR24276:SF98">
    <property type="entry name" value="FI18310P1-RELATED"/>
    <property type="match status" value="1"/>
</dbReference>
<feature type="compositionally biased region" description="Polar residues" evidence="5">
    <location>
        <begin position="58"/>
        <end position="81"/>
    </location>
</feature>
<dbReference type="InterPro" id="IPR050430">
    <property type="entry name" value="Peptidase_S1"/>
</dbReference>
<feature type="region of interest" description="Disordered" evidence="5">
    <location>
        <begin position="509"/>
        <end position="556"/>
    </location>
</feature>
<dbReference type="InterPro" id="IPR009003">
    <property type="entry name" value="Peptidase_S1_PA"/>
</dbReference>
<evidence type="ECO:0000256" key="5">
    <source>
        <dbReference type="SAM" id="MobiDB-lite"/>
    </source>
</evidence>
<accession>A0A448YZ65</accession>
<proteinExistence type="inferred from homology"/>
<dbReference type="GO" id="GO:0004252">
    <property type="term" value="F:serine-type endopeptidase activity"/>
    <property type="evidence" value="ECO:0007669"/>
    <property type="project" value="InterPro"/>
</dbReference>
<dbReference type="InterPro" id="IPR001314">
    <property type="entry name" value="Peptidase_S1A"/>
</dbReference>
<dbReference type="InterPro" id="IPR018114">
    <property type="entry name" value="TRYPSIN_HIS"/>
</dbReference>
<evidence type="ECO:0000256" key="4">
    <source>
        <dbReference type="ARBA" id="ARBA00023180"/>
    </source>
</evidence>
<name>A0A448YZ65_9STRA</name>
<evidence type="ECO:0000313" key="8">
    <source>
        <dbReference type="Proteomes" id="UP000291116"/>
    </source>
</evidence>
<evidence type="ECO:0000256" key="3">
    <source>
        <dbReference type="ARBA" id="ARBA00023157"/>
    </source>
</evidence>
<evidence type="ECO:0000256" key="1">
    <source>
        <dbReference type="ARBA" id="ARBA00007664"/>
    </source>
</evidence>
<feature type="region of interest" description="Disordered" evidence="5">
    <location>
        <begin position="572"/>
        <end position="591"/>
    </location>
</feature>
<dbReference type="Proteomes" id="UP000291116">
    <property type="component" value="Unassembled WGS sequence"/>
</dbReference>
<evidence type="ECO:0000256" key="2">
    <source>
        <dbReference type="ARBA" id="ARBA00023026"/>
    </source>
</evidence>
<evidence type="ECO:0000259" key="6">
    <source>
        <dbReference type="PROSITE" id="PS50240"/>
    </source>
</evidence>
<feature type="compositionally biased region" description="Basic and acidic residues" evidence="5">
    <location>
        <begin position="580"/>
        <end position="590"/>
    </location>
</feature>
<sequence>MTFEQQSIGRPRRRPSSFRFEKKLAIAALALAIVFVADSMGSAAATNIARSMSSSAYEDANSNRVGGDTNQSHGKSNNDIRSNSRKRQLLDLSYDSFPIYTLPEPWEETPILELDASLQPLGDGPNEDSDNDNYFPPKQSRIVGGEEDSNLDSFVMHLRYVAADNRWKFAGCGGTLISACHILTAAHCMTGDRANRTQAVFVNAWRPFAKNLDDTTGRTKPYHISRIDSENAVVHPGFDIKSNLNDVAVLTMTKCIPANRTESFEVMEIADDVFWRERYNELVVPYKDWNEDWNVDPETATISDDLADAKTRVAGFGQLDTSEAGVPPALQSVDVSLINRDDCEAKYSSSLRFQSANKTMIKPDMYCAAAIDGGKDACLGDSGGPNYITDPVTMQRTQLGLVSWGIGCAQEGYPGVYTSVAYHYDFIKNAVCGDEGLAAMGDVADPLSPYALKLCLPDELRDPNDNDGEDGPTPEKIVLGEHLYVQQQEEEDIPSGDIENDEGEDVIAGDDQSEEEEDVAAAEKENNEDDDEEEEVEEEKLPLTCSPKNGSCSQDDSECCGKLTCHKKDKVCKKPPRQSKASEEKSEVSAEAKSNFQYIEDGTWVRRRGVRGLRKRV</sequence>
<dbReference type="AlphaFoldDB" id="A0A448YZ65"/>
<organism evidence="7 8">
    <name type="scientific">Pseudo-nitzschia multistriata</name>
    <dbReference type="NCBI Taxonomy" id="183589"/>
    <lineage>
        <taxon>Eukaryota</taxon>
        <taxon>Sar</taxon>
        <taxon>Stramenopiles</taxon>
        <taxon>Ochrophyta</taxon>
        <taxon>Bacillariophyta</taxon>
        <taxon>Bacillariophyceae</taxon>
        <taxon>Bacillariophycidae</taxon>
        <taxon>Bacillariales</taxon>
        <taxon>Bacillariaceae</taxon>
        <taxon>Pseudo-nitzschia</taxon>
    </lineage>
</organism>
<keyword evidence="2" id="KW-0843">Virulence</keyword>
<keyword evidence="3" id="KW-1015">Disulfide bond</keyword>
<keyword evidence="8" id="KW-1185">Reference proteome</keyword>
<dbReference type="SMART" id="SM00020">
    <property type="entry name" value="Tryp_SPc"/>
    <property type="match status" value="1"/>
</dbReference>
<dbReference type="EMBL" id="CAACVS010000048">
    <property type="protein sequence ID" value="VEU35091.1"/>
    <property type="molecule type" value="Genomic_DNA"/>
</dbReference>
<dbReference type="CDD" id="cd00190">
    <property type="entry name" value="Tryp_SPc"/>
    <property type="match status" value="1"/>
</dbReference>
<dbReference type="PRINTS" id="PR00722">
    <property type="entry name" value="CHYMOTRYPSIN"/>
</dbReference>
<dbReference type="PROSITE" id="PS50240">
    <property type="entry name" value="TRYPSIN_DOM"/>
    <property type="match status" value="1"/>
</dbReference>
<feature type="compositionally biased region" description="Acidic residues" evidence="5">
    <location>
        <begin position="509"/>
        <end position="538"/>
    </location>
</feature>
<keyword evidence="4" id="KW-0325">Glycoprotein</keyword>